<dbReference type="Gene3D" id="2.102.10.10">
    <property type="entry name" value="Rieske [2Fe-2S] iron-sulphur domain"/>
    <property type="match status" value="1"/>
</dbReference>
<evidence type="ECO:0000259" key="19">
    <source>
        <dbReference type="PROSITE" id="PS51296"/>
    </source>
</evidence>
<evidence type="ECO:0000256" key="4">
    <source>
        <dbReference type="ARBA" id="ARBA00022692"/>
    </source>
</evidence>
<dbReference type="EC" id="1.14.19.21" evidence="14"/>
<comment type="subcellular location">
    <subcellularLocation>
        <location evidence="2">Membrane</location>
    </subcellularLocation>
</comment>
<comment type="catalytic activity">
    <reaction evidence="16">
        <text>cholesterol + NADPH + O2 + H(+) = 7-dehydrocholesterol + NADP(+) + 2 H2O</text>
        <dbReference type="Rhea" id="RHEA:45024"/>
        <dbReference type="ChEBI" id="CHEBI:15377"/>
        <dbReference type="ChEBI" id="CHEBI:15378"/>
        <dbReference type="ChEBI" id="CHEBI:15379"/>
        <dbReference type="ChEBI" id="CHEBI:16113"/>
        <dbReference type="ChEBI" id="CHEBI:17759"/>
        <dbReference type="ChEBI" id="CHEBI:57783"/>
        <dbReference type="ChEBI" id="CHEBI:58349"/>
        <dbReference type="EC" id="1.14.19.21"/>
    </reaction>
    <physiologicalReaction direction="left-to-right" evidence="16">
        <dbReference type="Rhea" id="RHEA:45025"/>
    </physiologicalReaction>
</comment>
<evidence type="ECO:0000313" key="21">
    <source>
        <dbReference type="Proteomes" id="UP001066276"/>
    </source>
</evidence>
<evidence type="ECO:0000256" key="3">
    <source>
        <dbReference type="ARBA" id="ARBA00004972"/>
    </source>
</evidence>
<feature type="compositionally biased region" description="Basic and acidic residues" evidence="17">
    <location>
        <begin position="76"/>
        <end position="85"/>
    </location>
</feature>
<evidence type="ECO:0000256" key="5">
    <source>
        <dbReference type="ARBA" id="ARBA00022714"/>
    </source>
</evidence>
<feature type="domain" description="Rieske" evidence="19">
    <location>
        <begin position="240"/>
        <end position="344"/>
    </location>
</feature>
<feature type="region of interest" description="Disordered" evidence="17">
    <location>
        <begin position="73"/>
        <end position="92"/>
    </location>
</feature>
<keyword evidence="7 18" id="KW-1133">Transmembrane helix</keyword>
<evidence type="ECO:0000256" key="8">
    <source>
        <dbReference type="ARBA" id="ARBA00023002"/>
    </source>
</evidence>
<protein>
    <recommendedName>
        <fullName evidence="14">cholesterol 7-desaturase</fullName>
        <ecNumber evidence="14">1.14.19.21</ecNumber>
    </recommendedName>
</protein>
<proteinExistence type="inferred from homology"/>
<keyword evidence="5" id="KW-0001">2Fe-2S</keyword>
<evidence type="ECO:0000256" key="13">
    <source>
        <dbReference type="ARBA" id="ARBA00025729"/>
    </source>
</evidence>
<evidence type="ECO:0000256" key="9">
    <source>
        <dbReference type="ARBA" id="ARBA00023004"/>
    </source>
</evidence>
<dbReference type="Pfam" id="PF19298">
    <property type="entry name" value="KshA_C"/>
    <property type="match status" value="1"/>
</dbReference>
<dbReference type="InterPro" id="IPR050584">
    <property type="entry name" value="Cholesterol_7-desaturase"/>
</dbReference>
<evidence type="ECO:0000256" key="10">
    <source>
        <dbReference type="ARBA" id="ARBA00023014"/>
    </source>
</evidence>
<dbReference type="AlphaFoldDB" id="A0AAV7QZW7"/>
<dbReference type="SUPFAM" id="SSF50022">
    <property type="entry name" value="ISP domain"/>
    <property type="match status" value="1"/>
</dbReference>
<feature type="transmembrane region" description="Helical" evidence="18">
    <location>
        <begin position="172"/>
        <end position="190"/>
    </location>
</feature>
<comment type="similarity">
    <text evidence="13">Belongs to the cholesterol 7-desaturase family.</text>
</comment>
<dbReference type="EMBL" id="JANPWB010000010">
    <property type="protein sequence ID" value="KAJ1145419.1"/>
    <property type="molecule type" value="Genomic_DNA"/>
</dbReference>
<feature type="transmembrane region" description="Helical" evidence="18">
    <location>
        <begin position="137"/>
        <end position="160"/>
    </location>
</feature>
<dbReference type="GO" id="GO:0051537">
    <property type="term" value="F:2 iron, 2 sulfur cluster binding"/>
    <property type="evidence" value="ECO:0007669"/>
    <property type="project" value="UniProtKB-KW"/>
</dbReference>
<comment type="catalytic activity">
    <reaction evidence="15">
        <text>cholesterol + NADH + O2 + H(+) = 7-dehydrocholesterol + NAD(+) + 2 H2O</text>
        <dbReference type="Rhea" id="RHEA:51644"/>
        <dbReference type="ChEBI" id="CHEBI:15377"/>
        <dbReference type="ChEBI" id="CHEBI:15378"/>
        <dbReference type="ChEBI" id="CHEBI:15379"/>
        <dbReference type="ChEBI" id="CHEBI:16113"/>
        <dbReference type="ChEBI" id="CHEBI:17759"/>
        <dbReference type="ChEBI" id="CHEBI:57540"/>
        <dbReference type="ChEBI" id="CHEBI:57945"/>
        <dbReference type="EC" id="1.14.19.21"/>
    </reaction>
    <physiologicalReaction direction="left-to-right" evidence="15">
        <dbReference type="Rhea" id="RHEA:51645"/>
    </physiologicalReaction>
</comment>
<evidence type="ECO:0000256" key="7">
    <source>
        <dbReference type="ARBA" id="ARBA00022989"/>
    </source>
</evidence>
<dbReference type="Proteomes" id="UP001066276">
    <property type="component" value="Chromosome 6"/>
</dbReference>
<evidence type="ECO:0000256" key="12">
    <source>
        <dbReference type="ARBA" id="ARBA00025712"/>
    </source>
</evidence>
<accession>A0AAV7QZW7</accession>
<evidence type="ECO:0000256" key="18">
    <source>
        <dbReference type="SAM" id="Phobius"/>
    </source>
</evidence>
<dbReference type="Gene3D" id="3.90.380.10">
    <property type="entry name" value="Naphthalene 1,2-dioxygenase Alpha Subunit, Chain A, domain 1"/>
    <property type="match status" value="1"/>
</dbReference>
<dbReference type="CDD" id="cd03469">
    <property type="entry name" value="Rieske_RO_Alpha_N"/>
    <property type="match status" value="1"/>
</dbReference>
<dbReference type="InterPro" id="IPR045605">
    <property type="entry name" value="KshA-like_C"/>
</dbReference>
<comment type="cofactor">
    <cofactor evidence="1">
        <name>Fe cation</name>
        <dbReference type="ChEBI" id="CHEBI:24875"/>
    </cofactor>
</comment>
<evidence type="ECO:0000256" key="15">
    <source>
        <dbReference type="ARBA" id="ARBA00047853"/>
    </source>
</evidence>
<dbReference type="InterPro" id="IPR036922">
    <property type="entry name" value="Rieske_2Fe-2S_sf"/>
</dbReference>
<evidence type="ECO:0000256" key="2">
    <source>
        <dbReference type="ARBA" id="ARBA00004370"/>
    </source>
</evidence>
<comment type="caution">
    <text evidence="20">The sequence shown here is derived from an EMBL/GenBank/DDBJ whole genome shotgun (WGS) entry which is preliminary data.</text>
</comment>
<dbReference type="PANTHER" id="PTHR21266">
    <property type="entry name" value="IRON-SULFUR DOMAIN CONTAINING PROTEIN"/>
    <property type="match status" value="1"/>
</dbReference>
<dbReference type="SUPFAM" id="SSF55961">
    <property type="entry name" value="Bet v1-like"/>
    <property type="match status" value="1"/>
</dbReference>
<evidence type="ECO:0000256" key="6">
    <source>
        <dbReference type="ARBA" id="ARBA00022723"/>
    </source>
</evidence>
<keyword evidence="6" id="KW-0479">Metal-binding</keyword>
<keyword evidence="10" id="KW-0411">Iron-sulfur</keyword>
<evidence type="ECO:0000256" key="16">
    <source>
        <dbReference type="ARBA" id="ARBA00049548"/>
    </source>
</evidence>
<dbReference type="GO" id="GO:0005737">
    <property type="term" value="C:cytoplasm"/>
    <property type="evidence" value="ECO:0007669"/>
    <property type="project" value="TreeGrafter"/>
</dbReference>
<dbReference type="GO" id="GO:0046872">
    <property type="term" value="F:metal ion binding"/>
    <property type="evidence" value="ECO:0007669"/>
    <property type="project" value="UniProtKB-KW"/>
</dbReference>
<evidence type="ECO:0000313" key="20">
    <source>
        <dbReference type="EMBL" id="KAJ1145419.1"/>
    </source>
</evidence>
<dbReference type="GO" id="GO:0170056">
    <property type="term" value="F:cholesterol 7-desaturase [NAD(P)H] activity"/>
    <property type="evidence" value="ECO:0007669"/>
    <property type="project" value="UniProtKB-EC"/>
</dbReference>
<name>A0AAV7QZW7_PLEWA</name>
<comment type="pathway">
    <text evidence="3">Hormone biosynthesis.</text>
</comment>
<dbReference type="InterPro" id="IPR017941">
    <property type="entry name" value="Rieske_2Fe-2S"/>
</dbReference>
<keyword evidence="11 18" id="KW-0472">Membrane</keyword>
<evidence type="ECO:0000256" key="1">
    <source>
        <dbReference type="ARBA" id="ARBA00001962"/>
    </source>
</evidence>
<keyword evidence="4 18" id="KW-0812">Transmembrane</keyword>
<comment type="pathway">
    <text evidence="12">Steroid hormone biosynthesis; dafachronic acid biosynthesis.</text>
</comment>
<keyword evidence="9" id="KW-0408">Iron</keyword>
<evidence type="ECO:0000256" key="14">
    <source>
        <dbReference type="ARBA" id="ARBA00026095"/>
    </source>
</evidence>
<keyword evidence="21" id="KW-1185">Reference proteome</keyword>
<gene>
    <name evidence="20" type="ORF">NDU88_011706</name>
</gene>
<reference evidence="20" key="1">
    <citation type="journal article" date="2022" name="bioRxiv">
        <title>Sequencing and chromosome-scale assembly of the giantPleurodeles waltlgenome.</title>
        <authorList>
            <person name="Brown T."/>
            <person name="Elewa A."/>
            <person name="Iarovenko S."/>
            <person name="Subramanian E."/>
            <person name="Araus A.J."/>
            <person name="Petzold A."/>
            <person name="Susuki M."/>
            <person name="Suzuki K.-i.T."/>
            <person name="Hayashi T."/>
            <person name="Toyoda A."/>
            <person name="Oliveira C."/>
            <person name="Osipova E."/>
            <person name="Leigh N.D."/>
            <person name="Simon A."/>
            <person name="Yun M.H."/>
        </authorList>
    </citation>
    <scope>NUCLEOTIDE SEQUENCE</scope>
    <source>
        <strain evidence="20">20211129_DDA</strain>
        <tissue evidence="20">Liver</tissue>
    </source>
</reference>
<dbReference type="PROSITE" id="PS51296">
    <property type="entry name" value="RIESKE"/>
    <property type="match status" value="1"/>
</dbReference>
<evidence type="ECO:0000256" key="11">
    <source>
        <dbReference type="ARBA" id="ARBA00023136"/>
    </source>
</evidence>
<dbReference type="PANTHER" id="PTHR21266:SF32">
    <property type="entry name" value="CHOLESTEROL 7-DESATURASE NVD"/>
    <property type="match status" value="1"/>
</dbReference>
<dbReference type="GO" id="GO:0016020">
    <property type="term" value="C:membrane"/>
    <property type="evidence" value="ECO:0007669"/>
    <property type="project" value="UniProtKB-SubCell"/>
</dbReference>
<organism evidence="20 21">
    <name type="scientific">Pleurodeles waltl</name>
    <name type="common">Iberian ribbed newt</name>
    <dbReference type="NCBI Taxonomy" id="8319"/>
    <lineage>
        <taxon>Eukaryota</taxon>
        <taxon>Metazoa</taxon>
        <taxon>Chordata</taxon>
        <taxon>Craniata</taxon>
        <taxon>Vertebrata</taxon>
        <taxon>Euteleostomi</taxon>
        <taxon>Amphibia</taxon>
        <taxon>Batrachia</taxon>
        <taxon>Caudata</taxon>
        <taxon>Salamandroidea</taxon>
        <taxon>Salamandridae</taxon>
        <taxon>Pleurodelinae</taxon>
        <taxon>Pleurodeles</taxon>
    </lineage>
</organism>
<dbReference type="GO" id="GO:0008203">
    <property type="term" value="P:cholesterol metabolic process"/>
    <property type="evidence" value="ECO:0007669"/>
    <property type="project" value="InterPro"/>
</dbReference>
<keyword evidence="8" id="KW-0560">Oxidoreductase</keyword>
<sequence>MGDVPSRSTAQGQFFQTCARFQQRCVAPTSDTGQATGGVTAENREVRKVTTPRTLSSKWRVELQQMYSLEGVGCPEKGRSDKGGDGPRSWQLPVSSRAHIDGQVLTKKWCGLTRGAQSLDNSQAVPMESVPRSFLSLSVWCCAGALLVGTAAGLVLGGQLMPESPVSSPPRLAFLLPCAALLLMAGLWLHRFCCGPLELLRGPDQIGYITEQGRSRAETASEVRRRRKKGDLPPVYPNGWYQVVDSHLLQRGEVRNVTVLGEQVAVYRTQEGQVYVVDAYCPHLGANLAVGGKVVGDCIECPFHGWQFNGEDGKCKRIPYAERVPDFAKIKTWPHCEQNGMIYVWYHCDGIDPTWSIPEIEGITSKEWVFRGRTEHYVNAHIEEIPENAADIAHLSHLHAPGIVSGVDLRYTNSKLWDFVKHTWKVQWQPEPEPNKHCSQMLLEHGLLLFGKRFHLLDVHVEARQVGPGIVFLTFKHAFLGGGVILHCVTPVEPLLQKVSHSIYYQKTMPTLVPKFILRAECMQFERDVMIWNNKKYVSKPLLVKEDSAIQRHRRWFSQFYSENSPKLYFQHEGMEW</sequence>
<evidence type="ECO:0000256" key="17">
    <source>
        <dbReference type="SAM" id="MobiDB-lite"/>
    </source>
</evidence>
<dbReference type="Pfam" id="PF00355">
    <property type="entry name" value="Rieske"/>
    <property type="match status" value="1"/>
</dbReference>